<evidence type="ECO:0000313" key="2">
    <source>
        <dbReference type="Proteomes" id="UP000789702"/>
    </source>
</evidence>
<name>A0ACA9NMM7_9GLOM</name>
<protein>
    <submittedName>
        <fullName evidence="1">4793_t:CDS:1</fullName>
    </submittedName>
</protein>
<comment type="caution">
    <text evidence="1">The sequence shown here is derived from an EMBL/GenBank/DDBJ whole genome shotgun (WGS) entry which is preliminary data.</text>
</comment>
<accession>A0ACA9NMM7</accession>
<reference evidence="1" key="1">
    <citation type="submission" date="2021-06" db="EMBL/GenBank/DDBJ databases">
        <authorList>
            <person name="Kallberg Y."/>
            <person name="Tangrot J."/>
            <person name="Rosling A."/>
        </authorList>
    </citation>
    <scope>NUCLEOTIDE SEQUENCE</scope>
    <source>
        <strain evidence="1">IL203A</strain>
    </source>
</reference>
<evidence type="ECO:0000313" key="1">
    <source>
        <dbReference type="EMBL" id="CAG8666978.1"/>
    </source>
</evidence>
<dbReference type="EMBL" id="CAJVPU010018634">
    <property type="protein sequence ID" value="CAG8666978.1"/>
    <property type="molecule type" value="Genomic_DNA"/>
</dbReference>
<keyword evidence="2" id="KW-1185">Reference proteome</keyword>
<organism evidence="1 2">
    <name type="scientific">Dentiscutata heterogama</name>
    <dbReference type="NCBI Taxonomy" id="1316150"/>
    <lineage>
        <taxon>Eukaryota</taxon>
        <taxon>Fungi</taxon>
        <taxon>Fungi incertae sedis</taxon>
        <taxon>Mucoromycota</taxon>
        <taxon>Glomeromycotina</taxon>
        <taxon>Glomeromycetes</taxon>
        <taxon>Diversisporales</taxon>
        <taxon>Gigasporaceae</taxon>
        <taxon>Dentiscutata</taxon>
    </lineage>
</organism>
<feature type="non-terminal residue" evidence="1">
    <location>
        <position position="1"/>
    </location>
</feature>
<sequence length="225" mass="25504">FLACNRQFTNMICLVAYASIDWHDFVIVETVEFTEADETIDLPPPMSIIELENMTLAQKKMASVNIVETHEDKAAEIDMEMDEDVDMEDDEDEQAAADDDEQDQESAPVVTEIKPPDTSAPMKIVKDYTPKAYAPKTTTERQTSICPRCKQAIPVDEMANHVRIELLDPKWKEQKMAADAKKKESNLLQEGTDVAKILKTFSGYRSDIFGNEETEIGRKVSLLYF</sequence>
<dbReference type="Proteomes" id="UP000789702">
    <property type="component" value="Unassembled WGS sequence"/>
</dbReference>
<gene>
    <name evidence="1" type="ORF">DHETER_LOCUS10011</name>
</gene>
<proteinExistence type="predicted"/>